<reference evidence="2 3" key="1">
    <citation type="journal article" date="2024" name="G3 (Bethesda)">
        <title>Genome assembly of Hibiscus sabdariffa L. provides insights into metabolisms of medicinal natural products.</title>
        <authorList>
            <person name="Kim T."/>
        </authorList>
    </citation>
    <scope>NUCLEOTIDE SEQUENCE [LARGE SCALE GENOMIC DNA]</scope>
    <source>
        <strain evidence="2">TK-2024</strain>
        <tissue evidence="2">Old leaves</tissue>
    </source>
</reference>
<evidence type="ECO:0000313" key="2">
    <source>
        <dbReference type="EMBL" id="KAK8491933.1"/>
    </source>
</evidence>
<sequence>MPTDSNLLLSEPDQRRGCIGSLDRSPPSTDLIAGGTSHPLLAALTIYTLPCLELSRLAQPPALIITIPLSMLSLTSRTVIKLNYLASRMTARAAMPWLSEHYHPGYLLD</sequence>
<dbReference type="EMBL" id="JBBPBN010000257">
    <property type="protein sequence ID" value="KAK8491933.1"/>
    <property type="molecule type" value="Genomic_DNA"/>
</dbReference>
<feature type="region of interest" description="Disordered" evidence="1">
    <location>
        <begin position="1"/>
        <end position="24"/>
    </location>
</feature>
<comment type="caution">
    <text evidence="2">The sequence shown here is derived from an EMBL/GenBank/DDBJ whole genome shotgun (WGS) entry which is preliminary data.</text>
</comment>
<organism evidence="2 3">
    <name type="scientific">Hibiscus sabdariffa</name>
    <name type="common">roselle</name>
    <dbReference type="NCBI Taxonomy" id="183260"/>
    <lineage>
        <taxon>Eukaryota</taxon>
        <taxon>Viridiplantae</taxon>
        <taxon>Streptophyta</taxon>
        <taxon>Embryophyta</taxon>
        <taxon>Tracheophyta</taxon>
        <taxon>Spermatophyta</taxon>
        <taxon>Magnoliopsida</taxon>
        <taxon>eudicotyledons</taxon>
        <taxon>Gunneridae</taxon>
        <taxon>Pentapetalae</taxon>
        <taxon>rosids</taxon>
        <taxon>malvids</taxon>
        <taxon>Malvales</taxon>
        <taxon>Malvaceae</taxon>
        <taxon>Malvoideae</taxon>
        <taxon>Hibiscus</taxon>
    </lineage>
</organism>
<gene>
    <name evidence="2" type="ORF">V6N11_014057</name>
</gene>
<evidence type="ECO:0000256" key="1">
    <source>
        <dbReference type="SAM" id="MobiDB-lite"/>
    </source>
</evidence>
<evidence type="ECO:0000313" key="3">
    <source>
        <dbReference type="Proteomes" id="UP001396334"/>
    </source>
</evidence>
<name>A0ABR2AG24_9ROSI</name>
<dbReference type="Proteomes" id="UP001396334">
    <property type="component" value="Unassembled WGS sequence"/>
</dbReference>
<accession>A0ABR2AG24</accession>
<protein>
    <submittedName>
        <fullName evidence="2">Uncharacterized protein</fullName>
    </submittedName>
</protein>
<keyword evidence="3" id="KW-1185">Reference proteome</keyword>
<proteinExistence type="predicted"/>